<evidence type="ECO:0000256" key="5">
    <source>
        <dbReference type="ARBA" id="ARBA00022842"/>
    </source>
</evidence>
<feature type="domain" description="Alpha-D-phosphohexomutase alpha/beta/alpha" evidence="9">
    <location>
        <begin position="162"/>
        <end position="258"/>
    </location>
</feature>
<dbReference type="InterPro" id="IPR005846">
    <property type="entry name" value="A-D-PHexomutase_a/b/a-III"/>
</dbReference>
<dbReference type="GO" id="GO:0005975">
    <property type="term" value="P:carbohydrate metabolic process"/>
    <property type="evidence" value="ECO:0007669"/>
    <property type="project" value="InterPro"/>
</dbReference>
<accession>A0A7V3J9I2</accession>
<dbReference type="PRINTS" id="PR00509">
    <property type="entry name" value="PGMPMM"/>
</dbReference>
<feature type="domain" description="Alpha-D-phosphohexomutase C-terminal" evidence="7">
    <location>
        <begin position="419"/>
        <end position="463"/>
    </location>
</feature>
<dbReference type="GO" id="GO:0008973">
    <property type="term" value="F:phosphopentomutase activity"/>
    <property type="evidence" value="ECO:0007669"/>
    <property type="project" value="TreeGrafter"/>
</dbReference>
<evidence type="ECO:0000256" key="2">
    <source>
        <dbReference type="ARBA" id="ARBA00010231"/>
    </source>
</evidence>
<keyword evidence="5" id="KW-0460">Magnesium</keyword>
<organism evidence="11">
    <name type="scientific">candidate division CPR3 bacterium</name>
    <dbReference type="NCBI Taxonomy" id="2268181"/>
    <lineage>
        <taxon>Bacteria</taxon>
        <taxon>Bacteria division CPR3</taxon>
    </lineage>
</organism>
<keyword evidence="3" id="KW-0597">Phosphoprotein</keyword>
<evidence type="ECO:0000259" key="7">
    <source>
        <dbReference type="Pfam" id="PF00408"/>
    </source>
</evidence>
<dbReference type="InterPro" id="IPR005841">
    <property type="entry name" value="Alpha-D-phosphohexomutase_SF"/>
</dbReference>
<dbReference type="Pfam" id="PF02879">
    <property type="entry name" value="PGM_PMM_II"/>
    <property type="match status" value="1"/>
</dbReference>
<evidence type="ECO:0000259" key="9">
    <source>
        <dbReference type="Pfam" id="PF02879"/>
    </source>
</evidence>
<keyword evidence="6" id="KW-0413">Isomerase</keyword>
<dbReference type="Pfam" id="PF02880">
    <property type="entry name" value="PGM_PMM_III"/>
    <property type="match status" value="1"/>
</dbReference>
<dbReference type="Pfam" id="PF00408">
    <property type="entry name" value="PGM_PMM_IV"/>
    <property type="match status" value="1"/>
</dbReference>
<reference evidence="11" key="1">
    <citation type="journal article" date="2020" name="mSystems">
        <title>Genome- and Community-Level Interaction Insights into Carbon Utilization and Element Cycling Functions of Hydrothermarchaeota in Hydrothermal Sediment.</title>
        <authorList>
            <person name="Zhou Z."/>
            <person name="Liu Y."/>
            <person name="Xu W."/>
            <person name="Pan J."/>
            <person name="Luo Z.H."/>
            <person name="Li M."/>
        </authorList>
    </citation>
    <scope>NUCLEOTIDE SEQUENCE [LARGE SCALE GENOMIC DNA]</scope>
    <source>
        <strain evidence="11">SpSt-757</strain>
    </source>
</reference>
<evidence type="ECO:0000313" key="11">
    <source>
        <dbReference type="EMBL" id="HFZ08825.1"/>
    </source>
</evidence>
<dbReference type="SUPFAM" id="SSF55957">
    <property type="entry name" value="Phosphoglucomutase, C-terminal domain"/>
    <property type="match status" value="1"/>
</dbReference>
<comment type="similarity">
    <text evidence="2">Belongs to the phosphohexose mutase family.</text>
</comment>
<evidence type="ECO:0000256" key="4">
    <source>
        <dbReference type="ARBA" id="ARBA00022723"/>
    </source>
</evidence>
<evidence type="ECO:0000256" key="3">
    <source>
        <dbReference type="ARBA" id="ARBA00022553"/>
    </source>
</evidence>
<dbReference type="InterPro" id="IPR005844">
    <property type="entry name" value="A-D-PHexomutase_a/b/a-I"/>
</dbReference>
<comment type="cofactor">
    <cofactor evidence="1">
        <name>Mg(2+)</name>
        <dbReference type="ChEBI" id="CHEBI:18420"/>
    </cofactor>
</comment>
<evidence type="ECO:0000259" key="10">
    <source>
        <dbReference type="Pfam" id="PF02880"/>
    </source>
</evidence>
<evidence type="ECO:0008006" key="12">
    <source>
        <dbReference type="Google" id="ProtNLM"/>
    </source>
</evidence>
<evidence type="ECO:0000259" key="8">
    <source>
        <dbReference type="Pfam" id="PF02878"/>
    </source>
</evidence>
<protein>
    <recommendedName>
        <fullName evidence="12">Phosphoglucomutase/phosphomannomutase family protein</fullName>
    </recommendedName>
</protein>
<sequence length="472" mass="53339">MNTKKPSDDINFKLTSDGWRGKLAQNFTFSNVKLITNALAKYLIKDLKKNKVVLGYDTRFMSKEFADFIADILCDLGLDVFIINRPSPTPLLTFATNKYKFPFGINVTASHNSPFENGLKIRMGYGGTPTQDTIKKIESYFGKNTIKPKKIGKIKSIDPFNKYFSEIGEFLNTKDLKKLNIKILVDTMHGATNGILKSIFRNIPITINYLNENFDPFFGGINPEPKFETTRELQHIVKVQKYNLGIAHDGDGDRIIAVYPSYGYLSPHDVSAILLWYLAKYQKAQGKVLGSSTLGRRVKRICNYLGLDYQEIPVGFKNSTEIMLKEEVLLAAEENGGLGFGFYLPERDATLAAVKLIEAEITVDGGIKKLLTEIENIAGKSGFCRVNYVPSINRENLFKKLLRLKGSNFNYRKIDNTSELDGIKVTYDNGDWLSIRFSGTEDVIRIYCESETRKDATRIKDSAIKQIQRLEG</sequence>
<dbReference type="PANTHER" id="PTHR45745:SF1">
    <property type="entry name" value="PHOSPHOGLUCOMUTASE 2B-RELATED"/>
    <property type="match status" value="1"/>
</dbReference>
<dbReference type="InterPro" id="IPR016055">
    <property type="entry name" value="A-D-PHexomutase_a/b/a-I/II/III"/>
</dbReference>
<name>A0A7V3J9I2_UNCC3</name>
<dbReference type="InterPro" id="IPR005843">
    <property type="entry name" value="A-D-PHexomutase_C"/>
</dbReference>
<dbReference type="GO" id="GO:0046872">
    <property type="term" value="F:metal ion binding"/>
    <property type="evidence" value="ECO:0007669"/>
    <property type="project" value="UniProtKB-KW"/>
</dbReference>
<dbReference type="Gene3D" id="3.30.310.50">
    <property type="entry name" value="Alpha-D-phosphohexomutase, C-terminal domain"/>
    <property type="match status" value="1"/>
</dbReference>
<dbReference type="SUPFAM" id="SSF53738">
    <property type="entry name" value="Phosphoglucomutase, first 3 domains"/>
    <property type="match status" value="3"/>
</dbReference>
<evidence type="ECO:0000256" key="6">
    <source>
        <dbReference type="ARBA" id="ARBA00023235"/>
    </source>
</evidence>
<evidence type="ECO:0000256" key="1">
    <source>
        <dbReference type="ARBA" id="ARBA00001946"/>
    </source>
</evidence>
<dbReference type="PANTHER" id="PTHR45745">
    <property type="entry name" value="PHOSPHOMANNOMUTASE 45A"/>
    <property type="match status" value="1"/>
</dbReference>
<gene>
    <name evidence="11" type="ORF">ENV41_01680</name>
</gene>
<proteinExistence type="inferred from homology"/>
<comment type="caution">
    <text evidence="11">The sequence shown here is derived from an EMBL/GenBank/DDBJ whole genome shotgun (WGS) entry which is preliminary data.</text>
</comment>
<dbReference type="GO" id="GO:0006166">
    <property type="term" value="P:purine ribonucleoside salvage"/>
    <property type="evidence" value="ECO:0007669"/>
    <property type="project" value="TreeGrafter"/>
</dbReference>
<feature type="domain" description="Alpha-D-phosphohexomutase alpha/beta/alpha" evidence="10">
    <location>
        <begin position="268"/>
        <end position="361"/>
    </location>
</feature>
<dbReference type="InterPro" id="IPR005845">
    <property type="entry name" value="A-D-PHexomutase_a/b/a-II"/>
</dbReference>
<keyword evidence="4" id="KW-0479">Metal-binding</keyword>
<dbReference type="Pfam" id="PF02878">
    <property type="entry name" value="PGM_PMM_I"/>
    <property type="match status" value="1"/>
</dbReference>
<feature type="domain" description="Alpha-D-phosphohexomutase alpha/beta/alpha" evidence="8">
    <location>
        <begin position="16"/>
        <end position="144"/>
    </location>
</feature>
<dbReference type="EMBL" id="DTGG01000057">
    <property type="protein sequence ID" value="HFZ08825.1"/>
    <property type="molecule type" value="Genomic_DNA"/>
</dbReference>
<dbReference type="AlphaFoldDB" id="A0A7V3J9I2"/>
<dbReference type="Gene3D" id="3.40.120.10">
    <property type="entry name" value="Alpha-D-Glucose-1,6-Bisphosphate, subunit A, domain 3"/>
    <property type="match status" value="3"/>
</dbReference>
<dbReference type="InterPro" id="IPR036900">
    <property type="entry name" value="A-D-PHexomutase_C_sf"/>
</dbReference>